<dbReference type="SUPFAM" id="SSF46785">
    <property type="entry name" value="Winged helix' DNA-binding domain"/>
    <property type="match status" value="1"/>
</dbReference>
<dbReference type="PANTHER" id="PTHR43537">
    <property type="entry name" value="TRANSCRIPTIONAL REGULATOR, GNTR FAMILY"/>
    <property type="match status" value="1"/>
</dbReference>
<dbReference type="InterPro" id="IPR036388">
    <property type="entry name" value="WH-like_DNA-bd_sf"/>
</dbReference>
<dbReference type="InterPro" id="IPR000524">
    <property type="entry name" value="Tscrpt_reg_HTH_GntR"/>
</dbReference>
<dbReference type="PANTHER" id="PTHR43537:SF45">
    <property type="entry name" value="GNTR FAMILY REGULATORY PROTEIN"/>
    <property type="match status" value="1"/>
</dbReference>
<keyword evidence="1" id="KW-0805">Transcription regulation</keyword>
<dbReference type="Gene3D" id="1.10.10.10">
    <property type="entry name" value="Winged helix-like DNA-binding domain superfamily/Winged helix DNA-binding domain"/>
    <property type="match status" value="1"/>
</dbReference>
<sequence>MPDAGRPKSPLTLSAAERAALSHLAAGSATTPAMRLRSRIVLACAEGRSNKDVADALEVTAGTVGKWRRRFLRMGMAGLDDGMRSGRPRMVDRVRLGAVTAGSMADTGQGGGTGFQPVGRSATTGAQPSTNGADPEDLAWAAEVLADRRLSTREVAAAYGVSQSTVVRRRREELRHQRAGSGIALRSVQPAPPPASETELLSDRVYEAIRGWILSGELAPGMRVVESEIARVLGTSQTPAREAVRRLAHEGLVTYRPRLGNFVTEISQVEAREAREVRVLLEAAAARRATGHVPELELDLLRVEVRRMIEAAQHHDIGAFREADLRFHRQVLATSGNSMLLKVWRTLEPALWSLQVVSNAMYAGDWGLMARRHMDLVDVLASTDPEDAARLFSAHARGESSITRPATRHD</sequence>
<dbReference type="GO" id="GO:0003700">
    <property type="term" value="F:DNA-binding transcription factor activity"/>
    <property type="evidence" value="ECO:0007669"/>
    <property type="project" value="InterPro"/>
</dbReference>
<dbReference type="GO" id="GO:0003677">
    <property type="term" value="F:DNA binding"/>
    <property type="evidence" value="ECO:0007669"/>
    <property type="project" value="UniProtKB-KW"/>
</dbReference>
<comment type="caution">
    <text evidence="6">The sequence shown here is derived from an EMBL/GenBank/DDBJ whole genome shotgun (WGS) entry which is preliminary data.</text>
</comment>
<dbReference type="Pfam" id="PF13384">
    <property type="entry name" value="HTH_23"/>
    <property type="match status" value="1"/>
</dbReference>
<dbReference type="EMBL" id="VIVK01000002">
    <property type="protein sequence ID" value="TWD75204.1"/>
    <property type="molecule type" value="Genomic_DNA"/>
</dbReference>
<proteinExistence type="predicted"/>
<evidence type="ECO:0000256" key="4">
    <source>
        <dbReference type="SAM" id="MobiDB-lite"/>
    </source>
</evidence>
<dbReference type="OrthoDB" id="2375382at2"/>
<dbReference type="CDD" id="cd07377">
    <property type="entry name" value="WHTH_GntR"/>
    <property type="match status" value="1"/>
</dbReference>
<keyword evidence="3" id="KW-0804">Transcription</keyword>
<feature type="region of interest" description="Disordered" evidence="4">
    <location>
        <begin position="102"/>
        <end position="134"/>
    </location>
</feature>
<evidence type="ECO:0000256" key="1">
    <source>
        <dbReference type="ARBA" id="ARBA00023015"/>
    </source>
</evidence>
<dbReference type="Proteomes" id="UP000318380">
    <property type="component" value="Unassembled WGS sequence"/>
</dbReference>
<dbReference type="InterPro" id="IPR008920">
    <property type="entry name" value="TF_FadR/GntR_C"/>
</dbReference>
<protein>
    <submittedName>
        <fullName evidence="6">DNA-binding GntR family transcriptional regulator</fullName>
    </submittedName>
</protein>
<dbReference type="Pfam" id="PF07729">
    <property type="entry name" value="FCD"/>
    <property type="match status" value="1"/>
</dbReference>
<keyword evidence="2 6" id="KW-0238">DNA-binding</keyword>
<dbReference type="SUPFAM" id="SSF48008">
    <property type="entry name" value="GntR ligand-binding domain-like"/>
    <property type="match status" value="1"/>
</dbReference>
<evidence type="ECO:0000259" key="5">
    <source>
        <dbReference type="PROSITE" id="PS50949"/>
    </source>
</evidence>
<dbReference type="PROSITE" id="PS50949">
    <property type="entry name" value="HTH_GNTR"/>
    <property type="match status" value="1"/>
</dbReference>
<dbReference type="AlphaFoldDB" id="A0A561B8B5"/>
<evidence type="ECO:0000313" key="6">
    <source>
        <dbReference type="EMBL" id="TWD75204.1"/>
    </source>
</evidence>
<dbReference type="SUPFAM" id="SSF46689">
    <property type="entry name" value="Homeodomain-like"/>
    <property type="match status" value="1"/>
</dbReference>
<organism evidence="6 7">
    <name type="scientific">Kribbella amoyensis</name>
    <dbReference type="NCBI Taxonomy" id="996641"/>
    <lineage>
        <taxon>Bacteria</taxon>
        <taxon>Bacillati</taxon>
        <taxon>Actinomycetota</taxon>
        <taxon>Actinomycetes</taxon>
        <taxon>Propionibacteriales</taxon>
        <taxon>Kribbellaceae</taxon>
        <taxon>Kribbella</taxon>
    </lineage>
</organism>
<dbReference type="Gene3D" id="1.20.120.530">
    <property type="entry name" value="GntR ligand-binding domain-like"/>
    <property type="match status" value="1"/>
</dbReference>
<dbReference type="InterPro" id="IPR009057">
    <property type="entry name" value="Homeodomain-like_sf"/>
</dbReference>
<evidence type="ECO:0000313" key="7">
    <source>
        <dbReference type="Proteomes" id="UP000318380"/>
    </source>
</evidence>
<dbReference type="SMART" id="SM00895">
    <property type="entry name" value="FCD"/>
    <property type="match status" value="1"/>
</dbReference>
<gene>
    <name evidence="6" type="ORF">FB561_6642</name>
</gene>
<keyword evidence="7" id="KW-1185">Reference proteome</keyword>
<accession>A0A561B8B5</accession>
<dbReference type="RefSeq" id="WP_145813935.1">
    <property type="nucleotide sequence ID" value="NZ_VIVK01000002.1"/>
</dbReference>
<dbReference type="Pfam" id="PF00392">
    <property type="entry name" value="GntR"/>
    <property type="match status" value="1"/>
</dbReference>
<feature type="domain" description="HTH gntR-type" evidence="5">
    <location>
        <begin position="199"/>
        <end position="266"/>
    </location>
</feature>
<name>A0A561B8B5_9ACTN</name>
<dbReference type="InterPro" id="IPR036390">
    <property type="entry name" value="WH_DNA-bd_sf"/>
</dbReference>
<feature type="compositionally biased region" description="Polar residues" evidence="4">
    <location>
        <begin position="121"/>
        <end position="132"/>
    </location>
</feature>
<reference evidence="6 7" key="1">
    <citation type="submission" date="2019-06" db="EMBL/GenBank/DDBJ databases">
        <title>Sequencing the genomes of 1000 actinobacteria strains.</title>
        <authorList>
            <person name="Klenk H.-P."/>
        </authorList>
    </citation>
    <scope>NUCLEOTIDE SEQUENCE [LARGE SCALE GENOMIC DNA]</scope>
    <source>
        <strain evidence="6 7">DSM 24683</strain>
    </source>
</reference>
<dbReference type="SMART" id="SM00345">
    <property type="entry name" value="HTH_GNTR"/>
    <property type="match status" value="1"/>
</dbReference>
<evidence type="ECO:0000256" key="2">
    <source>
        <dbReference type="ARBA" id="ARBA00023125"/>
    </source>
</evidence>
<dbReference type="InterPro" id="IPR011711">
    <property type="entry name" value="GntR_C"/>
</dbReference>
<evidence type="ECO:0000256" key="3">
    <source>
        <dbReference type="ARBA" id="ARBA00023163"/>
    </source>
</evidence>